<evidence type="ECO:0008006" key="3">
    <source>
        <dbReference type="Google" id="ProtNLM"/>
    </source>
</evidence>
<proteinExistence type="predicted"/>
<sequence length="128" mass="14927">MIKPSITQELYDTIYFNLEKMCYTVYEKLPEEEVPYPFIVMGPIHKRHRNLKTAIGVICDVDIDVWGDSESRFSVDSIIDEIDSVTRINTDNWSFIKRVNESDCQILHDNSTDHDLLHGVMSLVFESR</sequence>
<dbReference type="EMBL" id="NIBB01000031">
    <property type="protein sequence ID" value="PAB52563.1"/>
    <property type="molecule type" value="Genomic_DNA"/>
</dbReference>
<comment type="caution">
    <text evidence="1">The sequence shown here is derived from an EMBL/GenBank/DDBJ whole genome shotgun (WGS) entry which is preliminary data.</text>
</comment>
<organism evidence="1 2">
    <name type="scientific">Lactobacillus johnsonii</name>
    <dbReference type="NCBI Taxonomy" id="33959"/>
    <lineage>
        <taxon>Bacteria</taxon>
        <taxon>Bacillati</taxon>
        <taxon>Bacillota</taxon>
        <taxon>Bacilli</taxon>
        <taxon>Lactobacillales</taxon>
        <taxon>Lactobacillaceae</taxon>
        <taxon>Lactobacillus</taxon>
    </lineage>
</organism>
<evidence type="ECO:0000313" key="2">
    <source>
        <dbReference type="Proteomes" id="UP000216448"/>
    </source>
</evidence>
<dbReference type="Gene3D" id="3.30.2000.30">
    <property type="match status" value="1"/>
</dbReference>
<dbReference type="InterPro" id="IPR053745">
    <property type="entry name" value="Viral_Tail_Comp_sf"/>
</dbReference>
<protein>
    <recommendedName>
        <fullName evidence="3">DUF3168 domain-containing protein</fullName>
    </recommendedName>
</protein>
<reference evidence="1 2" key="1">
    <citation type="submission" date="2017-05" db="EMBL/GenBank/DDBJ databases">
        <title>Lactobacillus johnsonii from commercial turkeys.</title>
        <authorList>
            <person name="Johnson T.J."/>
            <person name="Youmans B."/>
        </authorList>
    </citation>
    <scope>NUCLEOTIDE SEQUENCE [LARGE SCALE GENOMIC DNA]</scope>
    <source>
        <strain evidence="1 2">UMNLJ54</strain>
    </source>
</reference>
<name>A0AAX0PVN2_LACJH</name>
<gene>
    <name evidence="1" type="ORF">A3P64_05670</name>
</gene>
<dbReference type="Proteomes" id="UP000216448">
    <property type="component" value="Unassembled WGS sequence"/>
</dbReference>
<dbReference type="AlphaFoldDB" id="A0AAX0PVN2"/>
<evidence type="ECO:0000313" key="1">
    <source>
        <dbReference type="EMBL" id="PAB52563.1"/>
    </source>
</evidence>
<accession>A0AAX0PVN2</accession>
<dbReference type="RefSeq" id="WP_095154478.1">
    <property type="nucleotide sequence ID" value="NZ_NIBB01000031.1"/>
</dbReference>